<evidence type="ECO:0008006" key="2">
    <source>
        <dbReference type="Google" id="ProtNLM"/>
    </source>
</evidence>
<organism evidence="1">
    <name type="scientific">Streptomyces sp. NBC_00008</name>
    <dbReference type="NCBI Taxonomy" id="2903610"/>
    <lineage>
        <taxon>Bacteria</taxon>
        <taxon>Bacillati</taxon>
        <taxon>Actinomycetota</taxon>
        <taxon>Actinomycetes</taxon>
        <taxon>Kitasatosporales</taxon>
        <taxon>Streptomycetaceae</taxon>
        <taxon>Streptomyces</taxon>
    </lineage>
</organism>
<reference evidence="1" key="1">
    <citation type="submission" date="2022-10" db="EMBL/GenBank/DDBJ databases">
        <title>The complete genomes of actinobacterial strains from the NBC collection.</title>
        <authorList>
            <person name="Joergensen T.S."/>
            <person name="Alvarez Arevalo M."/>
            <person name="Sterndorff E.B."/>
            <person name="Faurdal D."/>
            <person name="Vuksanovic O."/>
            <person name="Mourched A.-S."/>
            <person name="Charusanti P."/>
            <person name="Shaw S."/>
            <person name="Blin K."/>
            <person name="Weber T."/>
        </authorList>
    </citation>
    <scope>NUCLEOTIDE SEQUENCE</scope>
    <source>
        <strain evidence="1">NBC_00008</strain>
    </source>
</reference>
<sequence>MSTTGDTICARDGCTWFVELVLVADMALPTTYCGDACADYEWLRRGLDAMEPAPDVVSLYANLRGIAAALNARTDPTEIGALIDA</sequence>
<proteinExistence type="predicted"/>
<accession>A0AAU2VZU0</accession>
<name>A0AAU2VZU0_9ACTN</name>
<dbReference type="AlphaFoldDB" id="A0AAU2VZU0"/>
<protein>
    <recommendedName>
        <fullName evidence="2">Transposase</fullName>
    </recommendedName>
</protein>
<evidence type="ECO:0000313" key="1">
    <source>
        <dbReference type="EMBL" id="WTW72859.1"/>
    </source>
</evidence>
<dbReference type="EMBL" id="CP108313">
    <property type="protein sequence ID" value="WTW72859.1"/>
    <property type="molecule type" value="Genomic_DNA"/>
</dbReference>
<gene>
    <name evidence="1" type="ORF">OG398_33725</name>
</gene>